<dbReference type="Proteomes" id="UP000294508">
    <property type="component" value="Unassembled WGS sequence"/>
</dbReference>
<keyword evidence="3" id="KW-1185">Reference proteome</keyword>
<dbReference type="AlphaFoldDB" id="A0A4R2HJG1"/>
<reference evidence="2 3" key="1">
    <citation type="journal article" date="2015" name="Stand. Genomic Sci.">
        <title>Genomic Encyclopedia of Bacterial and Archaeal Type Strains, Phase III: the genomes of soil and plant-associated and newly described type strains.</title>
        <authorList>
            <person name="Whitman W.B."/>
            <person name="Woyke T."/>
            <person name="Klenk H.P."/>
            <person name="Zhou Y."/>
            <person name="Lilburn T.G."/>
            <person name="Beck B.J."/>
            <person name="De Vos P."/>
            <person name="Vandamme P."/>
            <person name="Eisen J.A."/>
            <person name="Garrity G."/>
            <person name="Hugenholtz P."/>
            <person name="Kyrpides N.C."/>
        </authorList>
    </citation>
    <scope>NUCLEOTIDE SEQUENCE [LARGE SCALE GENOMIC DNA]</scope>
    <source>
        <strain evidence="2 3">VKM Ac-2572</strain>
    </source>
</reference>
<dbReference type="InterPro" id="IPR001279">
    <property type="entry name" value="Metallo-B-lactamas"/>
</dbReference>
<dbReference type="PANTHER" id="PTHR43546:SF3">
    <property type="entry name" value="UPF0173 METAL-DEPENDENT HYDROLASE MJ1163"/>
    <property type="match status" value="1"/>
</dbReference>
<dbReference type="InterPro" id="IPR050114">
    <property type="entry name" value="UPF0173_UPF0282_UlaG_hydrolase"/>
</dbReference>
<dbReference type="SMART" id="SM00849">
    <property type="entry name" value="Lactamase_B"/>
    <property type="match status" value="1"/>
</dbReference>
<dbReference type="EMBL" id="SLWN01000005">
    <property type="protein sequence ID" value="TCO30170.1"/>
    <property type="molecule type" value="Genomic_DNA"/>
</dbReference>
<dbReference type="Pfam" id="PF13483">
    <property type="entry name" value="Lactamase_B_3"/>
    <property type="match status" value="1"/>
</dbReference>
<comment type="caution">
    <text evidence="2">The sequence shown here is derived from an EMBL/GenBank/DDBJ whole genome shotgun (WGS) entry which is preliminary data.</text>
</comment>
<dbReference type="InterPro" id="IPR036866">
    <property type="entry name" value="RibonucZ/Hydroxyglut_hydro"/>
</dbReference>
<protein>
    <submittedName>
        <fullName evidence="2">L-ascorbate metabolism protein UlaG (Beta-lactamase superfamily)</fullName>
    </submittedName>
</protein>
<dbReference type="PANTHER" id="PTHR43546">
    <property type="entry name" value="UPF0173 METAL-DEPENDENT HYDROLASE MJ1163-RELATED"/>
    <property type="match status" value="1"/>
</dbReference>
<sequence>MKLTKFAHACVRLEKDGKVLLVDPGTFSEDAVFERADAILVTHEHPDHLDVERLKLLDAPVYTNAGVAAQLADLGDRVSVVADGQSFEAAGFAVRAYGKDHAVILPELGVPCENVGYLIEDAVYHPGDSFTQPDRQVHTNLVPISGPWFSLPPAIEYARAITSEQTIGIHDGLLSPIGLGMMKRWLGEQGGRPYLGLAPGESTELN</sequence>
<organism evidence="2 3">
    <name type="scientific">Kribbella steppae</name>
    <dbReference type="NCBI Taxonomy" id="2512223"/>
    <lineage>
        <taxon>Bacteria</taxon>
        <taxon>Bacillati</taxon>
        <taxon>Actinomycetota</taxon>
        <taxon>Actinomycetes</taxon>
        <taxon>Propionibacteriales</taxon>
        <taxon>Kribbellaceae</taxon>
        <taxon>Kribbella</taxon>
    </lineage>
</organism>
<feature type="domain" description="Metallo-beta-lactamase" evidence="1">
    <location>
        <begin position="7"/>
        <end position="173"/>
    </location>
</feature>
<dbReference type="OrthoDB" id="3190691at2"/>
<accession>A0A4R2HJG1</accession>
<name>A0A4R2HJG1_9ACTN</name>
<proteinExistence type="predicted"/>
<dbReference type="RefSeq" id="WP_132209854.1">
    <property type="nucleotide sequence ID" value="NZ_SLWN01000005.1"/>
</dbReference>
<evidence type="ECO:0000313" key="2">
    <source>
        <dbReference type="EMBL" id="TCO30170.1"/>
    </source>
</evidence>
<dbReference type="SUPFAM" id="SSF56281">
    <property type="entry name" value="Metallo-hydrolase/oxidoreductase"/>
    <property type="match status" value="1"/>
</dbReference>
<evidence type="ECO:0000259" key="1">
    <source>
        <dbReference type="SMART" id="SM00849"/>
    </source>
</evidence>
<dbReference type="Gene3D" id="3.60.15.10">
    <property type="entry name" value="Ribonuclease Z/Hydroxyacylglutathione hydrolase-like"/>
    <property type="match status" value="1"/>
</dbReference>
<evidence type="ECO:0000313" key="3">
    <source>
        <dbReference type="Proteomes" id="UP000294508"/>
    </source>
</evidence>
<gene>
    <name evidence="2" type="ORF">EV652_105164</name>
</gene>